<dbReference type="PANTHER" id="PTHR34002">
    <property type="entry name" value="BLR1656 PROTEIN"/>
    <property type="match status" value="1"/>
</dbReference>
<comment type="similarity">
    <text evidence="1 2">Belongs to the glycosyl hydrolase 12 (cellulase H) family.</text>
</comment>
<accession>A0AAJ0F7C6</accession>
<comment type="caution">
    <text evidence="3">The sequence shown here is derived from an EMBL/GenBank/DDBJ whole genome shotgun (WGS) entry which is preliminary data.</text>
</comment>
<keyword evidence="2" id="KW-0378">Hydrolase</keyword>
<protein>
    <submittedName>
        <fullName evidence="3">Concanavalin A-like lectin/glucanase domain-containing protein</fullName>
    </submittedName>
</protein>
<keyword evidence="4" id="KW-1185">Reference proteome</keyword>
<dbReference type="SUPFAM" id="SSF49899">
    <property type="entry name" value="Concanavalin A-like lectins/glucanases"/>
    <property type="match status" value="1"/>
</dbReference>
<proteinExistence type="inferred from homology"/>
<keyword evidence="2" id="KW-0119">Carbohydrate metabolism</keyword>
<dbReference type="InterPro" id="IPR013320">
    <property type="entry name" value="ConA-like_dom_sf"/>
</dbReference>
<dbReference type="GO" id="GO:0000272">
    <property type="term" value="P:polysaccharide catabolic process"/>
    <property type="evidence" value="ECO:0007669"/>
    <property type="project" value="UniProtKB-KW"/>
</dbReference>
<evidence type="ECO:0000256" key="2">
    <source>
        <dbReference type="RuleBase" id="RU361163"/>
    </source>
</evidence>
<dbReference type="Gene3D" id="2.60.120.180">
    <property type="match status" value="1"/>
</dbReference>
<dbReference type="Proteomes" id="UP001239445">
    <property type="component" value="Unassembled WGS sequence"/>
</dbReference>
<evidence type="ECO:0000313" key="4">
    <source>
        <dbReference type="Proteomes" id="UP001239445"/>
    </source>
</evidence>
<dbReference type="Pfam" id="PF01670">
    <property type="entry name" value="Glyco_hydro_12"/>
    <property type="match status" value="1"/>
</dbReference>
<reference evidence="3" key="1">
    <citation type="submission" date="2023-06" db="EMBL/GenBank/DDBJ databases">
        <title>Genome-scale phylogeny and comparative genomics of the fungal order Sordariales.</title>
        <authorList>
            <consortium name="Lawrence Berkeley National Laboratory"/>
            <person name="Hensen N."/>
            <person name="Bonometti L."/>
            <person name="Westerberg I."/>
            <person name="Brannstrom I.O."/>
            <person name="Guillou S."/>
            <person name="Cros-Aarteil S."/>
            <person name="Calhoun S."/>
            <person name="Haridas S."/>
            <person name="Kuo A."/>
            <person name="Mondo S."/>
            <person name="Pangilinan J."/>
            <person name="Riley R."/>
            <person name="Labutti K."/>
            <person name="Andreopoulos B."/>
            <person name="Lipzen A."/>
            <person name="Chen C."/>
            <person name="Yanf M."/>
            <person name="Daum C."/>
            <person name="Ng V."/>
            <person name="Clum A."/>
            <person name="Steindorff A."/>
            <person name="Ohm R."/>
            <person name="Martin F."/>
            <person name="Silar P."/>
            <person name="Natvig D."/>
            <person name="Lalanne C."/>
            <person name="Gautier V."/>
            <person name="Ament-Velasquez S.L."/>
            <person name="Kruys A."/>
            <person name="Hutchinson M.I."/>
            <person name="Powell A.J."/>
            <person name="Barry K."/>
            <person name="Miller A.N."/>
            <person name="Grigoriev I.V."/>
            <person name="Debuchy R."/>
            <person name="Gladieux P."/>
            <person name="Thoren M.H."/>
            <person name="Johannesson H."/>
        </authorList>
    </citation>
    <scope>NUCLEOTIDE SEQUENCE</scope>
    <source>
        <strain evidence="3">PSN4</strain>
    </source>
</reference>
<dbReference type="InterPro" id="IPR013319">
    <property type="entry name" value="GH11/12"/>
</dbReference>
<dbReference type="PANTHER" id="PTHR34002:SF11">
    <property type="entry name" value="CONCANAVALIN A-LIKE LECTIN_GLUCANASE"/>
    <property type="match status" value="1"/>
</dbReference>
<dbReference type="AlphaFoldDB" id="A0AAJ0F7C6"/>
<organism evidence="3 4">
    <name type="scientific">Echria macrotheca</name>
    <dbReference type="NCBI Taxonomy" id="438768"/>
    <lineage>
        <taxon>Eukaryota</taxon>
        <taxon>Fungi</taxon>
        <taxon>Dikarya</taxon>
        <taxon>Ascomycota</taxon>
        <taxon>Pezizomycotina</taxon>
        <taxon>Sordariomycetes</taxon>
        <taxon>Sordariomycetidae</taxon>
        <taxon>Sordariales</taxon>
        <taxon>Schizotheciaceae</taxon>
        <taxon>Echria</taxon>
    </lineage>
</organism>
<name>A0AAJ0F7C6_9PEZI</name>
<sequence length="243" mass="26408">MNTHSYPHVKFGSELFPYELKNITSLNFTADWALSPTNKSAVGVDAQGLNDVHCVANVALDIWADMDPALAGNETHAGIEIMIWLGVFGPAWPLGWDKKTTRFRQTVGGYTFTLYSGTGPKGQDVFTWVPDTNYTVIAHDFAPLVQHLWKTGLVDGSASVGIIAFGSEMFFSTEPVTFQAKSLAMDVEDGRPKPSAASSWKPLGRLGWLGYASTNVKQWLGHILLSACRTSTIFAGVVLVPVV</sequence>
<gene>
    <name evidence="3" type="ORF">QBC47DRAFT_425660</name>
</gene>
<dbReference type="GO" id="GO:0008810">
    <property type="term" value="F:cellulase activity"/>
    <property type="evidence" value="ECO:0007669"/>
    <property type="project" value="InterPro"/>
</dbReference>
<keyword evidence="2" id="KW-0326">Glycosidase</keyword>
<dbReference type="EMBL" id="MU839843">
    <property type="protein sequence ID" value="KAK1751050.1"/>
    <property type="molecule type" value="Genomic_DNA"/>
</dbReference>
<dbReference type="InterPro" id="IPR002594">
    <property type="entry name" value="GH12"/>
</dbReference>
<evidence type="ECO:0000313" key="3">
    <source>
        <dbReference type="EMBL" id="KAK1751050.1"/>
    </source>
</evidence>
<keyword evidence="2" id="KW-0624">Polysaccharide degradation</keyword>
<evidence type="ECO:0000256" key="1">
    <source>
        <dbReference type="ARBA" id="ARBA00005519"/>
    </source>
</evidence>